<evidence type="ECO:0000256" key="3">
    <source>
        <dbReference type="ARBA" id="ARBA00022741"/>
    </source>
</evidence>
<dbReference type="SMART" id="SM00220">
    <property type="entry name" value="S_TKc"/>
    <property type="match status" value="1"/>
</dbReference>
<dbReference type="PROSITE" id="PS50294">
    <property type="entry name" value="WD_REPEATS_REGION"/>
    <property type="match status" value="9"/>
</dbReference>
<dbReference type="InterPro" id="IPR011009">
    <property type="entry name" value="Kinase-like_dom_sf"/>
</dbReference>
<keyword evidence="10" id="KW-0808">Transferase</keyword>
<evidence type="ECO:0000256" key="7">
    <source>
        <dbReference type="SAM" id="MobiDB-lite"/>
    </source>
</evidence>
<dbReference type="PANTHER" id="PTHR19879">
    <property type="entry name" value="TRANSCRIPTION INITIATION FACTOR TFIID"/>
    <property type="match status" value="1"/>
</dbReference>
<dbReference type="Pfam" id="PF00400">
    <property type="entry name" value="WD40"/>
    <property type="match status" value="11"/>
</dbReference>
<feature type="repeat" description="WD" evidence="5">
    <location>
        <begin position="530"/>
        <end position="571"/>
    </location>
</feature>
<evidence type="ECO:0000313" key="10">
    <source>
        <dbReference type="EMBL" id="QDU38624.1"/>
    </source>
</evidence>
<keyword evidence="8" id="KW-0472">Membrane</keyword>
<organism evidence="10 11">
    <name type="scientific">Maioricimonas rarisocia</name>
    <dbReference type="NCBI Taxonomy" id="2528026"/>
    <lineage>
        <taxon>Bacteria</taxon>
        <taxon>Pseudomonadati</taxon>
        <taxon>Planctomycetota</taxon>
        <taxon>Planctomycetia</taxon>
        <taxon>Planctomycetales</taxon>
        <taxon>Planctomycetaceae</taxon>
        <taxon>Maioricimonas</taxon>
    </lineage>
</organism>
<feature type="repeat" description="WD" evidence="5">
    <location>
        <begin position="700"/>
        <end position="738"/>
    </location>
</feature>
<dbReference type="SMART" id="SM00320">
    <property type="entry name" value="WD40"/>
    <property type="match status" value="14"/>
</dbReference>
<feature type="region of interest" description="Disordered" evidence="7">
    <location>
        <begin position="65"/>
        <end position="85"/>
    </location>
</feature>
<dbReference type="KEGG" id="mri:Mal4_29530"/>
<keyword evidence="4 6" id="KW-0067">ATP-binding</keyword>
<sequence length="1126" mass="123270">MDLSASPAPDACPSRSVWSDFALGRTSPERQATLAAHLETCANCQRIVADVSEQSTDDPIVRHLRHRQSNEPAGSDGPTEDRTDAFGRLSTTAHEGDLFGTTFEHDRLPEGTTLGQFEIRRVLGEGGFGIVYLAFDRRLQREVALKLPKRPRLLDPTSCARLIWEAQASARLSHPNLLPVYEAGEIEGTTFIASAYCPGPTLSRWLEDCVEVPPIDDAVRLITSLADAVEYAHGRGILHRDIKPDNVLLEPVVEGGLLGGADGTGYIPKLTDFGLAKCVEADTDLAAELQSRSGVAFGTPAYMAPEQAGGHRDRVDVRTDVYALGAMLYRVLCGRPPIRGDSALDTLRRIETDEPVPLRQIESGIPRDVQTICLKCLEKQQDRRYASARDLAADLRLFLAGKSITARPAGPIERMYRTARRRPAAAALLLVMVLGAMTSMVALSVHTRQLGSALARIETSERTARTLLYASLVSQAWDSWQNRDFVRAGEFLEASHNATNGDVGGPADLRGFEWHLLAGLTPPHLEQTTIGSHEGGTTCVRFAPSGRLLASAGVDGIVRLWNMPSGTLQHVLEGHEGDVNRIEFSPDGRQLATASDDGTVRLWNVASGTAGHVLRGHDRRVFEVVWAGDGLRLASAGDGWGIRIWDVASGERLGTLPAQDVTAMAFWPGTSRLVSVEQTRELRVIDFATLRQVASHDVIHPRPVEQIVFSDDGSRMLTASRDGTVREWALATFQLLTLFQGHLDAIHDTVYLNDADLIATASRDRTIRLWERSGRQMSVIRGHSDCVWSVDLAPDGTTLATGARDGTVRLCRWQDWLHNEEDRILARPLSVTEHSVAFSPDGRQLAAVAGNRDLILLAADDLTEKGRFAPVSDMDSVVTVTFSPDGAHVMTGSLEGQLVVWNLRDGASRTHQIHTGHIFRIVFAPDGKSFATCGQYGELRLWSWPEVERIANLKWHAGWVLSACFSPDGETLVSSGSDGTAVQWDVESKTPWRVLRKHTGWVRDVAISPDGRLIATAGNEGTVNQWDARDGTLLRTLSLTDEQVFCLAFTPDGRTIVTGGSQTVRFWQTQSGQQLTVFRYPDYGEYRAVSFSPDGQLLVAVAGKNPWNSVLRMWSCGDRTARTPGP</sequence>
<name>A0A517Z822_9PLAN</name>
<feature type="repeat" description="WD" evidence="5">
    <location>
        <begin position="953"/>
        <end position="994"/>
    </location>
</feature>
<evidence type="ECO:0000259" key="9">
    <source>
        <dbReference type="PROSITE" id="PS50011"/>
    </source>
</evidence>
<dbReference type="EC" id="2.7.11.1" evidence="10"/>
<dbReference type="GO" id="GO:0004674">
    <property type="term" value="F:protein serine/threonine kinase activity"/>
    <property type="evidence" value="ECO:0007669"/>
    <property type="project" value="UniProtKB-EC"/>
</dbReference>
<evidence type="ECO:0000256" key="5">
    <source>
        <dbReference type="PROSITE-ProRule" id="PRU00221"/>
    </source>
</evidence>
<dbReference type="Proteomes" id="UP000320496">
    <property type="component" value="Chromosome"/>
</dbReference>
<dbReference type="PROSITE" id="PS50011">
    <property type="entry name" value="PROTEIN_KINASE_DOM"/>
    <property type="match status" value="1"/>
</dbReference>
<dbReference type="PRINTS" id="PR00320">
    <property type="entry name" value="GPROTEINBRPT"/>
</dbReference>
<dbReference type="InterPro" id="IPR008271">
    <property type="entry name" value="Ser/Thr_kinase_AS"/>
</dbReference>
<dbReference type="CDD" id="cd00200">
    <property type="entry name" value="WD40"/>
    <property type="match status" value="2"/>
</dbReference>
<keyword evidence="3 6" id="KW-0547">Nucleotide-binding</keyword>
<dbReference type="InterPro" id="IPR019775">
    <property type="entry name" value="WD40_repeat_CS"/>
</dbReference>
<gene>
    <name evidence="10" type="primary">pknB_20</name>
    <name evidence="10" type="ORF">Mal4_29530</name>
</gene>
<dbReference type="PROSITE" id="PS00107">
    <property type="entry name" value="PROTEIN_KINASE_ATP"/>
    <property type="match status" value="1"/>
</dbReference>
<feature type="transmembrane region" description="Helical" evidence="8">
    <location>
        <begin position="424"/>
        <end position="445"/>
    </location>
</feature>
<evidence type="ECO:0000256" key="6">
    <source>
        <dbReference type="PROSITE-ProRule" id="PRU10141"/>
    </source>
</evidence>
<dbReference type="Gene3D" id="2.130.10.10">
    <property type="entry name" value="YVTN repeat-like/Quinoprotein amine dehydrogenase"/>
    <property type="match status" value="4"/>
</dbReference>
<dbReference type="RefSeq" id="WP_145369887.1">
    <property type="nucleotide sequence ID" value="NZ_CP036275.1"/>
</dbReference>
<feature type="repeat" description="WD" evidence="5">
    <location>
        <begin position="614"/>
        <end position="655"/>
    </location>
</feature>
<accession>A0A517Z822</accession>
<evidence type="ECO:0000256" key="8">
    <source>
        <dbReference type="SAM" id="Phobius"/>
    </source>
</evidence>
<dbReference type="Gene3D" id="1.10.510.10">
    <property type="entry name" value="Transferase(Phosphotransferase) domain 1"/>
    <property type="match status" value="1"/>
</dbReference>
<feature type="domain" description="Protein kinase" evidence="9">
    <location>
        <begin position="117"/>
        <end position="399"/>
    </location>
</feature>
<dbReference type="PROSITE" id="PS50082">
    <property type="entry name" value="WD_REPEATS_2"/>
    <property type="match status" value="10"/>
</dbReference>
<dbReference type="EMBL" id="CP036275">
    <property type="protein sequence ID" value="QDU38624.1"/>
    <property type="molecule type" value="Genomic_DNA"/>
</dbReference>
<dbReference type="InterPro" id="IPR036322">
    <property type="entry name" value="WD40_repeat_dom_sf"/>
</dbReference>
<dbReference type="PROSITE" id="PS00678">
    <property type="entry name" value="WD_REPEATS_1"/>
    <property type="match status" value="2"/>
</dbReference>
<feature type="repeat" description="WD" evidence="5">
    <location>
        <begin position="572"/>
        <end position="613"/>
    </location>
</feature>
<keyword evidence="11" id="KW-1185">Reference proteome</keyword>
<dbReference type="InterPro" id="IPR017441">
    <property type="entry name" value="Protein_kinase_ATP_BS"/>
</dbReference>
<dbReference type="InterPro" id="IPR001680">
    <property type="entry name" value="WD40_rpt"/>
</dbReference>
<dbReference type="PROSITE" id="PS00108">
    <property type="entry name" value="PROTEIN_KINASE_ST"/>
    <property type="match status" value="1"/>
</dbReference>
<dbReference type="OrthoDB" id="500858at2"/>
<keyword evidence="10" id="KW-0418">Kinase</keyword>
<dbReference type="AlphaFoldDB" id="A0A517Z822"/>
<keyword evidence="2" id="KW-0677">Repeat</keyword>
<evidence type="ECO:0000313" key="11">
    <source>
        <dbReference type="Proteomes" id="UP000320496"/>
    </source>
</evidence>
<dbReference type="SUPFAM" id="SSF50978">
    <property type="entry name" value="WD40 repeat-like"/>
    <property type="match status" value="2"/>
</dbReference>
<feature type="repeat" description="WD" evidence="5">
    <location>
        <begin position="870"/>
        <end position="911"/>
    </location>
</feature>
<evidence type="ECO:0000256" key="1">
    <source>
        <dbReference type="ARBA" id="ARBA00022574"/>
    </source>
</evidence>
<dbReference type="InterPro" id="IPR000719">
    <property type="entry name" value="Prot_kinase_dom"/>
</dbReference>
<dbReference type="SUPFAM" id="SSF56112">
    <property type="entry name" value="Protein kinase-like (PK-like)"/>
    <property type="match status" value="1"/>
</dbReference>
<protein>
    <submittedName>
        <fullName evidence="10">Serine/threonine-protein kinase PknB</fullName>
        <ecNumber evidence="10">2.7.11.1</ecNumber>
    </submittedName>
</protein>
<dbReference type="GO" id="GO:0005524">
    <property type="term" value="F:ATP binding"/>
    <property type="evidence" value="ECO:0007669"/>
    <property type="project" value="UniProtKB-UniRule"/>
</dbReference>
<proteinExistence type="predicted"/>
<feature type="repeat" description="WD" evidence="5">
    <location>
        <begin position="780"/>
        <end position="810"/>
    </location>
</feature>
<feature type="repeat" description="WD" evidence="5">
    <location>
        <begin position="911"/>
        <end position="943"/>
    </location>
</feature>
<feature type="repeat" description="WD" evidence="5">
    <location>
        <begin position="995"/>
        <end position="1036"/>
    </location>
</feature>
<dbReference type="PANTHER" id="PTHR19879:SF9">
    <property type="entry name" value="TRANSCRIPTION INITIATION FACTOR TFIID SUBUNIT 5"/>
    <property type="match status" value="1"/>
</dbReference>
<feature type="repeat" description="WD" evidence="5">
    <location>
        <begin position="739"/>
        <end position="771"/>
    </location>
</feature>
<feature type="binding site" evidence="6">
    <location>
        <position position="146"/>
    </location>
    <ligand>
        <name>ATP</name>
        <dbReference type="ChEBI" id="CHEBI:30616"/>
    </ligand>
</feature>
<evidence type="ECO:0000256" key="4">
    <source>
        <dbReference type="ARBA" id="ARBA00022840"/>
    </source>
</evidence>
<dbReference type="InterPro" id="IPR020472">
    <property type="entry name" value="WD40_PAC1"/>
</dbReference>
<dbReference type="InterPro" id="IPR015943">
    <property type="entry name" value="WD40/YVTN_repeat-like_dom_sf"/>
</dbReference>
<keyword evidence="8" id="KW-0812">Transmembrane</keyword>
<dbReference type="Pfam" id="PF00069">
    <property type="entry name" value="Pkinase"/>
    <property type="match status" value="1"/>
</dbReference>
<keyword evidence="8" id="KW-1133">Transmembrane helix</keyword>
<dbReference type="CDD" id="cd14014">
    <property type="entry name" value="STKc_PknB_like"/>
    <property type="match status" value="1"/>
</dbReference>
<reference evidence="10 11" key="1">
    <citation type="submission" date="2019-02" db="EMBL/GenBank/DDBJ databases">
        <title>Deep-cultivation of Planctomycetes and their phenomic and genomic characterization uncovers novel biology.</title>
        <authorList>
            <person name="Wiegand S."/>
            <person name="Jogler M."/>
            <person name="Boedeker C."/>
            <person name="Pinto D."/>
            <person name="Vollmers J."/>
            <person name="Rivas-Marin E."/>
            <person name="Kohn T."/>
            <person name="Peeters S.H."/>
            <person name="Heuer A."/>
            <person name="Rast P."/>
            <person name="Oberbeckmann S."/>
            <person name="Bunk B."/>
            <person name="Jeske O."/>
            <person name="Meyerdierks A."/>
            <person name="Storesund J.E."/>
            <person name="Kallscheuer N."/>
            <person name="Luecker S."/>
            <person name="Lage O.M."/>
            <person name="Pohl T."/>
            <person name="Merkel B.J."/>
            <person name="Hornburger P."/>
            <person name="Mueller R.-W."/>
            <person name="Bruemmer F."/>
            <person name="Labrenz M."/>
            <person name="Spormann A.M."/>
            <person name="Op den Camp H."/>
            <person name="Overmann J."/>
            <person name="Amann R."/>
            <person name="Jetten M.S.M."/>
            <person name="Mascher T."/>
            <person name="Medema M.H."/>
            <person name="Devos D.P."/>
            <person name="Kaster A.-K."/>
            <person name="Ovreas L."/>
            <person name="Rohde M."/>
            <person name="Galperin M.Y."/>
            <person name="Jogler C."/>
        </authorList>
    </citation>
    <scope>NUCLEOTIDE SEQUENCE [LARGE SCALE GENOMIC DNA]</scope>
    <source>
        <strain evidence="10 11">Mal4</strain>
    </source>
</reference>
<dbReference type="Gene3D" id="3.30.200.20">
    <property type="entry name" value="Phosphorylase Kinase, domain 1"/>
    <property type="match status" value="1"/>
</dbReference>
<evidence type="ECO:0000256" key="2">
    <source>
        <dbReference type="ARBA" id="ARBA00022737"/>
    </source>
</evidence>
<keyword evidence="1 5" id="KW-0853">WD repeat</keyword>